<reference evidence="2" key="2">
    <citation type="submission" date="2025-09" db="UniProtKB">
        <authorList>
            <consortium name="Ensembl"/>
        </authorList>
    </citation>
    <scope>IDENTIFICATION</scope>
</reference>
<proteinExistence type="predicted"/>
<accession>A0A8D2LVJ7</accession>
<name>A0A8D2LVJ7_VARKO</name>
<evidence type="ECO:0000313" key="3">
    <source>
        <dbReference type="Proteomes" id="UP000694545"/>
    </source>
</evidence>
<evidence type="ECO:0000256" key="1">
    <source>
        <dbReference type="SAM" id="MobiDB-lite"/>
    </source>
</evidence>
<evidence type="ECO:0000313" key="2">
    <source>
        <dbReference type="Ensembl" id="ENSVKKP00000027173.1"/>
    </source>
</evidence>
<protein>
    <submittedName>
        <fullName evidence="2">Uncharacterized protein</fullName>
    </submittedName>
</protein>
<reference evidence="2" key="1">
    <citation type="submission" date="2025-08" db="UniProtKB">
        <authorList>
            <consortium name="Ensembl"/>
        </authorList>
    </citation>
    <scope>IDENTIFICATION</scope>
</reference>
<sequence length="127" mass="13108">MNGNGLFARNPSLEALPECLSPPPAPPVDSLRKKSGHELARGGRTFPAQALCVTGQGASRAESLPAPTEAVLRLVPLDAVMGLVVHAPPRGIRLEKGRTPRTFRSVCRATVEFAATGSGVTSGTVGA</sequence>
<keyword evidence="3" id="KW-1185">Reference proteome</keyword>
<dbReference type="Ensembl" id="ENSVKKT00000027835.1">
    <property type="protein sequence ID" value="ENSVKKP00000027173.1"/>
    <property type="gene ID" value="ENSVKKG00000017696.1"/>
</dbReference>
<organism evidence="2 3">
    <name type="scientific">Varanus komodoensis</name>
    <name type="common">Komodo dragon</name>
    <dbReference type="NCBI Taxonomy" id="61221"/>
    <lineage>
        <taxon>Eukaryota</taxon>
        <taxon>Metazoa</taxon>
        <taxon>Chordata</taxon>
        <taxon>Craniata</taxon>
        <taxon>Vertebrata</taxon>
        <taxon>Euteleostomi</taxon>
        <taxon>Lepidosauria</taxon>
        <taxon>Squamata</taxon>
        <taxon>Bifurcata</taxon>
        <taxon>Unidentata</taxon>
        <taxon>Episquamata</taxon>
        <taxon>Toxicofera</taxon>
        <taxon>Anguimorpha</taxon>
        <taxon>Paleoanguimorpha</taxon>
        <taxon>Varanoidea</taxon>
        <taxon>Varanidae</taxon>
        <taxon>Varanus</taxon>
    </lineage>
</organism>
<dbReference type="AlphaFoldDB" id="A0A8D2LVJ7"/>
<feature type="region of interest" description="Disordered" evidence="1">
    <location>
        <begin position="15"/>
        <end position="37"/>
    </location>
</feature>
<dbReference type="Proteomes" id="UP000694545">
    <property type="component" value="Unplaced"/>
</dbReference>